<name>A0A445D8P4_ARAHY</name>
<reference evidence="1 2" key="1">
    <citation type="submission" date="2019-01" db="EMBL/GenBank/DDBJ databases">
        <title>Sequencing of cultivated peanut Arachis hypogaea provides insights into genome evolution and oil improvement.</title>
        <authorList>
            <person name="Chen X."/>
        </authorList>
    </citation>
    <scope>NUCLEOTIDE SEQUENCE [LARGE SCALE GENOMIC DNA]</scope>
    <source>
        <strain evidence="2">cv. Fuhuasheng</strain>
        <tissue evidence="1">Leaves</tissue>
    </source>
</reference>
<dbReference type="Proteomes" id="UP000289738">
    <property type="component" value="Chromosome A05"/>
</dbReference>
<organism evidence="1 2">
    <name type="scientific">Arachis hypogaea</name>
    <name type="common">Peanut</name>
    <dbReference type="NCBI Taxonomy" id="3818"/>
    <lineage>
        <taxon>Eukaryota</taxon>
        <taxon>Viridiplantae</taxon>
        <taxon>Streptophyta</taxon>
        <taxon>Embryophyta</taxon>
        <taxon>Tracheophyta</taxon>
        <taxon>Spermatophyta</taxon>
        <taxon>Magnoliopsida</taxon>
        <taxon>eudicotyledons</taxon>
        <taxon>Gunneridae</taxon>
        <taxon>Pentapetalae</taxon>
        <taxon>rosids</taxon>
        <taxon>fabids</taxon>
        <taxon>Fabales</taxon>
        <taxon>Fabaceae</taxon>
        <taxon>Papilionoideae</taxon>
        <taxon>50 kb inversion clade</taxon>
        <taxon>dalbergioids sensu lato</taxon>
        <taxon>Dalbergieae</taxon>
        <taxon>Pterocarpus clade</taxon>
        <taxon>Arachis</taxon>
    </lineage>
</organism>
<keyword evidence="2" id="KW-1185">Reference proteome</keyword>
<gene>
    <name evidence="1" type="ORF">Ahy_A05g025440</name>
</gene>
<sequence length="18" mass="1831">MLLRPGKAGPPPPAKTIS</sequence>
<dbReference type="EMBL" id="SDMP01000005">
    <property type="protein sequence ID" value="RYR59540.1"/>
    <property type="molecule type" value="Genomic_DNA"/>
</dbReference>
<comment type="caution">
    <text evidence="1">The sequence shown here is derived from an EMBL/GenBank/DDBJ whole genome shotgun (WGS) entry which is preliminary data.</text>
</comment>
<evidence type="ECO:0000313" key="1">
    <source>
        <dbReference type="EMBL" id="RYR59540.1"/>
    </source>
</evidence>
<evidence type="ECO:0000313" key="2">
    <source>
        <dbReference type="Proteomes" id="UP000289738"/>
    </source>
</evidence>
<protein>
    <submittedName>
        <fullName evidence="1">Uncharacterized protein</fullName>
    </submittedName>
</protein>
<proteinExistence type="predicted"/>
<accession>A0A445D8P4</accession>
<dbReference type="AlphaFoldDB" id="A0A445D8P4"/>